<keyword evidence="2" id="KW-1185">Reference proteome</keyword>
<evidence type="ECO:0000256" key="1">
    <source>
        <dbReference type="SAM" id="MobiDB-lite"/>
    </source>
</evidence>
<sequence length="206" mass="22097">MREDRKTREAKGQKRPEEQRKWKSLRRRQPPGLRGSRAAGIQVRGTGRLRNPKANGETMGAERPGASGDVQERATREHGPGDRRAGGCTGRGGSAARSWAEASRSGRRGFAAPRRPGGRAGVPQAPGRGVAYPGTEAVKAGVMAAKKHTPRSGTGPAAPDEAQARQGRHKGVGSTPSMEPNAWIELWTLRSRPELKIKSWTGCLTD</sequence>
<reference evidence="3" key="1">
    <citation type="submission" date="2025-08" db="UniProtKB">
        <authorList>
            <consortium name="RefSeq"/>
        </authorList>
    </citation>
    <scope>IDENTIFICATION</scope>
    <source>
        <tissue evidence="3">Cell line</tissue>
    </source>
</reference>
<evidence type="ECO:0000313" key="2">
    <source>
        <dbReference type="Proteomes" id="UP001652641"/>
    </source>
</evidence>
<dbReference type="Proteomes" id="UP001652641">
    <property type="component" value="Chromosome 11"/>
</dbReference>
<feature type="region of interest" description="Disordered" evidence="1">
    <location>
        <begin position="1"/>
        <end position="178"/>
    </location>
</feature>
<name>A0ABM4XW35_VULVU</name>
<proteinExistence type="predicted"/>
<gene>
    <name evidence="3" type="primary">LOC112932324</name>
</gene>
<organism evidence="2 3">
    <name type="scientific">Vulpes vulpes</name>
    <name type="common">Red fox</name>
    <dbReference type="NCBI Taxonomy" id="9627"/>
    <lineage>
        <taxon>Eukaryota</taxon>
        <taxon>Metazoa</taxon>
        <taxon>Chordata</taxon>
        <taxon>Craniata</taxon>
        <taxon>Vertebrata</taxon>
        <taxon>Euteleostomi</taxon>
        <taxon>Mammalia</taxon>
        <taxon>Eutheria</taxon>
        <taxon>Laurasiatheria</taxon>
        <taxon>Carnivora</taxon>
        <taxon>Caniformia</taxon>
        <taxon>Canidae</taxon>
        <taxon>Vulpes</taxon>
    </lineage>
</organism>
<dbReference type="GeneID" id="112932324"/>
<protein>
    <submittedName>
        <fullName evidence="3">Uncharacterized protein isoform X1</fullName>
    </submittedName>
</protein>
<feature type="compositionally biased region" description="Basic and acidic residues" evidence="1">
    <location>
        <begin position="70"/>
        <end position="85"/>
    </location>
</feature>
<feature type="compositionally biased region" description="Low complexity" evidence="1">
    <location>
        <begin position="94"/>
        <end position="129"/>
    </location>
</feature>
<evidence type="ECO:0000313" key="3">
    <source>
        <dbReference type="RefSeq" id="XP_072582239.1"/>
    </source>
</evidence>
<dbReference type="RefSeq" id="XP_072582239.1">
    <property type="nucleotide sequence ID" value="XM_072726138.1"/>
</dbReference>
<accession>A0ABM4XW35</accession>
<feature type="compositionally biased region" description="Basic and acidic residues" evidence="1">
    <location>
        <begin position="1"/>
        <end position="21"/>
    </location>
</feature>